<dbReference type="AlphaFoldDB" id="G5IZM9"/>
<name>G5IZM9_CROWT</name>
<evidence type="ECO:0000313" key="1">
    <source>
        <dbReference type="EMBL" id="EHJ14597.1"/>
    </source>
</evidence>
<sequence>MARPSCSLWMFVARTDVSFMMHTIPHLVRMNHFPFEEKVLVIDTAPLTGDKVGRPGIGTMQELKECTQQLLKANIVDRIVDINYNPNYRRQVYGKHFGTSLRCTHNYKGYPILGSILKIEECKSDYMLHFDSDMLLHQQPDYDWITDGVELMQEYPEMMFIRPLTGPPTEDGTIYQSRVDEKESDKFYKSKFFGSRAYLVNCKHFDLLLPLPIVWRSYKREFMNQLSVPLKNVLNQITGKGKLDSWEIMVSKKLEETSYFRGTLMNPKAWTLHPIDRSPAFIKALPKIIEKIEAGDYPSQQAGYYDLISNLWF</sequence>
<dbReference type="PATRIC" id="fig|423471.3.peg.656"/>
<organism evidence="1 2">
    <name type="scientific">Crocosphaera watsonii WH 0003</name>
    <dbReference type="NCBI Taxonomy" id="423471"/>
    <lineage>
        <taxon>Bacteria</taxon>
        <taxon>Bacillati</taxon>
        <taxon>Cyanobacteriota</taxon>
        <taxon>Cyanophyceae</taxon>
        <taxon>Oscillatoriophycideae</taxon>
        <taxon>Chroococcales</taxon>
        <taxon>Aphanothecaceae</taxon>
        <taxon>Crocosphaera</taxon>
    </lineage>
</organism>
<comment type="caution">
    <text evidence="1">The sequence shown here is derived from an EMBL/GenBank/DDBJ whole genome shotgun (WGS) entry which is preliminary data.</text>
</comment>
<reference evidence="1 2" key="1">
    <citation type="journal article" date="2011" name="Front. Microbiol.">
        <title>Two Strains of Crocosphaera watsonii with Highly Conserved Genomes are Distinguished by Strain-Specific Features.</title>
        <authorList>
            <person name="Bench S.R."/>
            <person name="Ilikchyan I.N."/>
            <person name="Tripp H.J."/>
            <person name="Zehr J.P."/>
        </authorList>
    </citation>
    <scope>NUCLEOTIDE SEQUENCE [LARGE SCALE GENOMIC DNA]</scope>
    <source>
        <strain evidence="1 2">WH 0003</strain>
    </source>
</reference>
<dbReference type="EMBL" id="AESD01000120">
    <property type="protein sequence ID" value="EHJ14597.1"/>
    <property type="molecule type" value="Genomic_DNA"/>
</dbReference>
<protein>
    <recommendedName>
        <fullName evidence="3">Nucleotide-diphospho-sugar transferase domain-containing protein</fullName>
    </recommendedName>
</protein>
<evidence type="ECO:0000313" key="2">
    <source>
        <dbReference type="Proteomes" id="UP000003477"/>
    </source>
</evidence>
<evidence type="ECO:0008006" key="3">
    <source>
        <dbReference type="Google" id="ProtNLM"/>
    </source>
</evidence>
<proteinExistence type="predicted"/>
<dbReference type="Proteomes" id="UP000003477">
    <property type="component" value="Unassembled WGS sequence"/>
</dbReference>
<gene>
    <name evidence="1" type="ORF">CWATWH0003_0720</name>
</gene>
<dbReference type="GeneID" id="88764617"/>
<dbReference type="RefSeq" id="WP_007309299.1">
    <property type="nucleotide sequence ID" value="NZ_AESD01000120.1"/>
</dbReference>
<accession>G5IZM9</accession>